<keyword evidence="3" id="KW-0479">Metal-binding</keyword>
<dbReference type="SUPFAM" id="SSF52242">
    <property type="entry name" value="Cobalamin (vitamin B12)-binding domain"/>
    <property type="match status" value="1"/>
</dbReference>
<accession>A0A8J6N3F6</accession>
<dbReference type="Pfam" id="PF04055">
    <property type="entry name" value="Radical_SAM"/>
    <property type="match status" value="1"/>
</dbReference>
<proteinExistence type="predicted"/>
<dbReference type="PROSITE" id="PS51332">
    <property type="entry name" value="B12_BINDING"/>
    <property type="match status" value="1"/>
</dbReference>
<dbReference type="GO" id="GO:0003824">
    <property type="term" value="F:catalytic activity"/>
    <property type="evidence" value="ECO:0007669"/>
    <property type="project" value="InterPro"/>
</dbReference>
<dbReference type="Gene3D" id="3.40.50.280">
    <property type="entry name" value="Cobalamin-binding domain"/>
    <property type="match status" value="1"/>
</dbReference>
<dbReference type="PANTHER" id="PTHR43409">
    <property type="entry name" value="ANAEROBIC MAGNESIUM-PROTOPORPHYRIN IX MONOMETHYL ESTER CYCLASE-RELATED"/>
    <property type="match status" value="1"/>
</dbReference>
<dbReference type="InterPro" id="IPR051198">
    <property type="entry name" value="BchE-like"/>
</dbReference>
<dbReference type="AlphaFoldDB" id="A0A8J6N3F6"/>
<dbReference type="EMBL" id="JACNJD010000334">
    <property type="protein sequence ID" value="MBC8178980.1"/>
    <property type="molecule type" value="Genomic_DNA"/>
</dbReference>
<sequence length="568" mass="63925">MTKVLLWNSTLGKVYSTSDGFLDNGLALLKAACENNGIQVLVEDPADIDFLDSFVKTDLPDQKSRFGYTSKELSLLLNNLAPDVFTPIIPDSEKVELKKKWDNLQEILSAVTEEKMERYLDELVEWVVQEKIDIVGIKAWLGKRFVCTERLAEKITKACPETFVVAGGPQANNFHEEVLVGNKIDLAVYLEGEKTLVQLAELIGRGKEAGQEKSVIMEMIVEEARKGEICNLIYRDNGQIRKSGKGLLPMSAKPMPKYDSSPGKVNIAVVEDELGCYYRKGCALCGHDNAMGGYRTQKIDHLMEQIRELICHDVGLFRFSSSATSSAKGAKIARRILEEGINLEFSMFTRAENNAKARYWKLIERYETMIEAGLRAIFLGVEAANQEILNNVMEKGNSVDDMFYTVLALKESAKKKRRHVDVGVSFIYPVPLLPDSTVTQEELLEDNMDFLRRLEERGCKADSVLITPACPLPGTRWLTEKDKFGFEVPDDFLQVWLRYNYELAKDPKTWPDVPIGLNGKSWEEMVDSTSAMGKRLFEAGYAINLTDEHCLSARASGMLGKWGLVDFY</sequence>
<dbReference type="GO" id="GO:0031419">
    <property type="term" value="F:cobalamin binding"/>
    <property type="evidence" value="ECO:0007669"/>
    <property type="project" value="InterPro"/>
</dbReference>
<comment type="caution">
    <text evidence="7">The sequence shown here is derived from an EMBL/GenBank/DDBJ whole genome shotgun (WGS) entry which is preliminary data.</text>
</comment>
<organism evidence="7 8">
    <name type="scientific">Candidatus Desulfacyla euxinica</name>
    <dbReference type="NCBI Taxonomy" id="2841693"/>
    <lineage>
        <taxon>Bacteria</taxon>
        <taxon>Deltaproteobacteria</taxon>
        <taxon>Candidatus Desulfacyla</taxon>
    </lineage>
</organism>
<comment type="cofactor">
    <cofactor evidence="1">
        <name>[4Fe-4S] cluster</name>
        <dbReference type="ChEBI" id="CHEBI:49883"/>
    </cofactor>
</comment>
<dbReference type="Proteomes" id="UP000650524">
    <property type="component" value="Unassembled WGS sequence"/>
</dbReference>
<dbReference type="SMART" id="SM00729">
    <property type="entry name" value="Elp3"/>
    <property type="match status" value="1"/>
</dbReference>
<reference evidence="7 8" key="1">
    <citation type="submission" date="2020-08" db="EMBL/GenBank/DDBJ databases">
        <title>Bridging the membrane lipid divide: bacteria of the FCB group superphylum have the potential to synthesize archaeal ether lipids.</title>
        <authorList>
            <person name="Villanueva L."/>
            <person name="Von Meijenfeldt F.A.B."/>
            <person name="Westbye A.B."/>
            <person name="Yadav S."/>
            <person name="Hopmans E.C."/>
            <person name="Dutilh B.E."/>
            <person name="Sinninghe Damste J.S."/>
        </authorList>
    </citation>
    <scope>NUCLEOTIDE SEQUENCE [LARGE SCALE GENOMIC DNA]</scope>
    <source>
        <strain evidence="7">NIOZ-UU27</strain>
    </source>
</reference>
<evidence type="ECO:0000256" key="3">
    <source>
        <dbReference type="ARBA" id="ARBA00022723"/>
    </source>
</evidence>
<dbReference type="SFLD" id="SFLDG01082">
    <property type="entry name" value="B12-binding_domain_containing"/>
    <property type="match status" value="1"/>
</dbReference>
<dbReference type="GO" id="GO:0046872">
    <property type="term" value="F:metal ion binding"/>
    <property type="evidence" value="ECO:0007669"/>
    <property type="project" value="UniProtKB-KW"/>
</dbReference>
<dbReference type="GO" id="GO:0051536">
    <property type="term" value="F:iron-sulfur cluster binding"/>
    <property type="evidence" value="ECO:0007669"/>
    <property type="project" value="UniProtKB-KW"/>
</dbReference>
<evidence type="ECO:0000313" key="7">
    <source>
        <dbReference type="EMBL" id="MBC8178980.1"/>
    </source>
</evidence>
<dbReference type="InterPro" id="IPR006638">
    <property type="entry name" value="Elp3/MiaA/NifB-like_rSAM"/>
</dbReference>
<protein>
    <submittedName>
        <fullName evidence="7">Cobalamin B12-binding domain-containing protein</fullName>
    </submittedName>
</protein>
<dbReference type="SUPFAM" id="SSF102114">
    <property type="entry name" value="Radical SAM enzymes"/>
    <property type="match status" value="1"/>
</dbReference>
<evidence type="ECO:0000259" key="6">
    <source>
        <dbReference type="PROSITE" id="PS51332"/>
    </source>
</evidence>
<dbReference type="InterPro" id="IPR058240">
    <property type="entry name" value="rSAM_sf"/>
</dbReference>
<evidence type="ECO:0000313" key="8">
    <source>
        <dbReference type="Proteomes" id="UP000650524"/>
    </source>
</evidence>
<evidence type="ECO:0000256" key="2">
    <source>
        <dbReference type="ARBA" id="ARBA00022691"/>
    </source>
</evidence>
<feature type="domain" description="B12-binding" evidence="6">
    <location>
        <begin position="8"/>
        <end position="210"/>
    </location>
</feature>
<dbReference type="InterPro" id="IPR006158">
    <property type="entry name" value="Cobalamin-bd"/>
</dbReference>
<evidence type="ECO:0000256" key="4">
    <source>
        <dbReference type="ARBA" id="ARBA00023004"/>
    </source>
</evidence>
<keyword evidence="5" id="KW-0411">Iron-sulfur</keyword>
<keyword evidence="2" id="KW-0949">S-adenosyl-L-methionine</keyword>
<dbReference type="InterPro" id="IPR007197">
    <property type="entry name" value="rSAM"/>
</dbReference>
<keyword evidence="4" id="KW-0408">Iron</keyword>
<name>A0A8J6N3F6_9DELT</name>
<evidence type="ECO:0000256" key="5">
    <source>
        <dbReference type="ARBA" id="ARBA00023014"/>
    </source>
</evidence>
<evidence type="ECO:0000256" key="1">
    <source>
        <dbReference type="ARBA" id="ARBA00001966"/>
    </source>
</evidence>
<dbReference type="SFLD" id="SFLDS00029">
    <property type="entry name" value="Radical_SAM"/>
    <property type="match status" value="1"/>
</dbReference>
<dbReference type="InterPro" id="IPR036724">
    <property type="entry name" value="Cobalamin-bd_sf"/>
</dbReference>
<gene>
    <name evidence="7" type="ORF">H8E19_16370</name>
</gene>
<dbReference type="Pfam" id="PF02310">
    <property type="entry name" value="B12-binding"/>
    <property type="match status" value="1"/>
</dbReference>